<feature type="transmembrane region" description="Helical" evidence="2">
    <location>
        <begin position="114"/>
        <end position="135"/>
    </location>
</feature>
<feature type="compositionally biased region" description="Pro residues" evidence="1">
    <location>
        <begin position="151"/>
        <end position="166"/>
    </location>
</feature>
<evidence type="ECO:0000256" key="2">
    <source>
        <dbReference type="SAM" id="Phobius"/>
    </source>
</evidence>
<keyword evidence="2" id="KW-1133">Transmembrane helix</keyword>
<feature type="transmembrane region" description="Helical" evidence="2">
    <location>
        <begin position="47"/>
        <end position="67"/>
    </location>
</feature>
<keyword evidence="2" id="KW-0472">Membrane</keyword>
<dbReference type="Proteomes" id="UP001501358">
    <property type="component" value="Unassembled WGS sequence"/>
</dbReference>
<evidence type="ECO:0000313" key="4">
    <source>
        <dbReference type="Proteomes" id="UP001501358"/>
    </source>
</evidence>
<keyword evidence="2" id="KW-0812">Transmembrane</keyword>
<protein>
    <recommendedName>
        <fullName evidence="5">Integral membrane protein</fullName>
    </recommendedName>
</protein>
<reference evidence="3 4" key="1">
    <citation type="journal article" date="2019" name="Int. J. Syst. Evol. Microbiol.">
        <title>The Global Catalogue of Microorganisms (GCM) 10K type strain sequencing project: providing services to taxonomists for standard genome sequencing and annotation.</title>
        <authorList>
            <consortium name="The Broad Institute Genomics Platform"/>
            <consortium name="The Broad Institute Genome Sequencing Center for Infectious Disease"/>
            <person name="Wu L."/>
            <person name="Ma J."/>
        </authorList>
    </citation>
    <scope>NUCLEOTIDE SEQUENCE [LARGE SCALE GENOMIC DNA]</scope>
    <source>
        <strain evidence="3 4">JCM 6307</strain>
    </source>
</reference>
<feature type="transmembrane region" description="Helical" evidence="2">
    <location>
        <begin position="73"/>
        <end position="93"/>
    </location>
</feature>
<proteinExistence type="predicted"/>
<evidence type="ECO:0008006" key="5">
    <source>
        <dbReference type="Google" id="ProtNLM"/>
    </source>
</evidence>
<organism evidence="3 4">
    <name type="scientific">Streptomyces thermolineatus</name>
    <dbReference type="NCBI Taxonomy" id="44033"/>
    <lineage>
        <taxon>Bacteria</taxon>
        <taxon>Bacillati</taxon>
        <taxon>Actinomycetota</taxon>
        <taxon>Actinomycetes</taxon>
        <taxon>Kitasatosporales</taxon>
        <taxon>Streptomycetaceae</taxon>
        <taxon>Streptomyces</taxon>
    </lineage>
</organism>
<accession>A0ABN3MN55</accession>
<evidence type="ECO:0000313" key="3">
    <source>
        <dbReference type="EMBL" id="GAA2505068.1"/>
    </source>
</evidence>
<comment type="caution">
    <text evidence="3">The sequence shown here is derived from an EMBL/GenBank/DDBJ whole genome shotgun (WGS) entry which is preliminary data.</text>
</comment>
<name>A0ABN3MN55_9ACTN</name>
<feature type="transmembrane region" description="Helical" evidence="2">
    <location>
        <begin position="6"/>
        <end position="26"/>
    </location>
</feature>
<dbReference type="EMBL" id="BAAATA010000037">
    <property type="protein sequence ID" value="GAA2505068.1"/>
    <property type="molecule type" value="Genomic_DNA"/>
</dbReference>
<feature type="region of interest" description="Disordered" evidence="1">
    <location>
        <begin position="144"/>
        <end position="176"/>
    </location>
</feature>
<gene>
    <name evidence="3" type="ORF">GCM10010406_47180</name>
</gene>
<dbReference type="RefSeq" id="WP_344385321.1">
    <property type="nucleotide sequence ID" value="NZ_BAAATA010000037.1"/>
</dbReference>
<keyword evidence="4" id="KW-1185">Reference proteome</keyword>
<sequence length="176" mass="17530">MNGGARHGIGVPVGLLGAALICFAGSKGLNDMMREAQVFYGRGSSHTVTAVACTVLAAVAVAVLTSARWVSPVAALLAGGVHIVLGGVVLVDLGTAMELYEAIAVGEDAARSMFSAGAGGFYLFVAVALLASAAVPHRWRSPASPAGPASPAFPAPHTPYAAPAPGPWGGRSPKDS</sequence>
<evidence type="ECO:0000256" key="1">
    <source>
        <dbReference type="SAM" id="MobiDB-lite"/>
    </source>
</evidence>